<feature type="compositionally biased region" description="Basic and acidic residues" evidence="1">
    <location>
        <begin position="132"/>
        <end position="170"/>
    </location>
</feature>
<name>A0A9W7CEB3_9STRA</name>
<proteinExistence type="predicted"/>
<comment type="caution">
    <text evidence="3">The sequence shown here is derived from an EMBL/GenBank/DDBJ whole genome shotgun (WGS) entry which is preliminary data.</text>
</comment>
<dbReference type="EMBL" id="BRXZ01000067">
    <property type="protein sequence ID" value="GMI04198.1"/>
    <property type="molecule type" value="Genomic_DNA"/>
</dbReference>
<reference evidence="3" key="1">
    <citation type="submission" date="2022-07" db="EMBL/GenBank/DDBJ databases">
        <title>Genome analysis of Parmales, a sister group of diatoms, reveals the evolutionary specialization of diatoms from phago-mixotrophs to photoautotrophs.</title>
        <authorList>
            <person name="Ban H."/>
            <person name="Sato S."/>
            <person name="Yoshikawa S."/>
            <person name="Kazumasa Y."/>
            <person name="Nakamura Y."/>
            <person name="Ichinomiya M."/>
            <person name="Saitoh K."/>
            <person name="Sato N."/>
            <person name="Blanc-Mathieu R."/>
            <person name="Endo H."/>
            <person name="Kuwata A."/>
            <person name="Ogata H."/>
        </authorList>
    </citation>
    <scope>NUCLEOTIDE SEQUENCE</scope>
</reference>
<gene>
    <name evidence="3" type="ORF">TrRE_jg1814</name>
</gene>
<evidence type="ECO:0000256" key="1">
    <source>
        <dbReference type="SAM" id="MobiDB-lite"/>
    </source>
</evidence>
<keyword evidence="2" id="KW-0732">Signal</keyword>
<evidence type="ECO:0000313" key="4">
    <source>
        <dbReference type="Proteomes" id="UP001165082"/>
    </source>
</evidence>
<accession>A0A9W7CEB3</accession>
<feature type="region of interest" description="Disordered" evidence="1">
    <location>
        <begin position="128"/>
        <end position="170"/>
    </location>
</feature>
<dbReference type="InterPro" id="IPR049226">
    <property type="entry name" value="DUF6823"/>
</dbReference>
<protein>
    <submittedName>
        <fullName evidence="3">Uncharacterized protein</fullName>
    </submittedName>
</protein>
<evidence type="ECO:0000256" key="2">
    <source>
        <dbReference type="SAM" id="SignalP"/>
    </source>
</evidence>
<dbReference type="AlphaFoldDB" id="A0A9W7CEB3"/>
<dbReference type="Pfam" id="PF20709">
    <property type="entry name" value="DUF6823"/>
    <property type="match status" value="1"/>
</dbReference>
<organism evidence="3 4">
    <name type="scientific">Triparma retinervis</name>
    <dbReference type="NCBI Taxonomy" id="2557542"/>
    <lineage>
        <taxon>Eukaryota</taxon>
        <taxon>Sar</taxon>
        <taxon>Stramenopiles</taxon>
        <taxon>Ochrophyta</taxon>
        <taxon>Bolidophyceae</taxon>
        <taxon>Parmales</taxon>
        <taxon>Triparmaceae</taxon>
        <taxon>Triparma</taxon>
    </lineage>
</organism>
<sequence length="193" mass="22090">MFTIMTFFLTTAFLPPPSIPLSIPLSTPSSTPTFTTTHTFQPLLPSTTPTTTTPTTLFGILDDLKLIFSDEGKAKRKAYEDAQLKEQEEALAAMKARRRNPSKMEEYDKEVARRRRTLREEREVWNFQTDSGKGDPKKEWDRLRGEGKIKVGSEMERDKGSERLGSEGLVEVRTDERLPYIDQGWVEGEEDEE</sequence>
<evidence type="ECO:0000313" key="3">
    <source>
        <dbReference type="EMBL" id="GMI04198.1"/>
    </source>
</evidence>
<feature type="signal peptide" evidence="2">
    <location>
        <begin position="1"/>
        <end position="20"/>
    </location>
</feature>
<feature type="chain" id="PRO_5040802708" evidence="2">
    <location>
        <begin position="21"/>
        <end position="193"/>
    </location>
</feature>
<dbReference type="Proteomes" id="UP001165082">
    <property type="component" value="Unassembled WGS sequence"/>
</dbReference>
<keyword evidence="4" id="KW-1185">Reference proteome</keyword>
<dbReference type="OrthoDB" id="199517at2759"/>